<dbReference type="Gramene" id="GBG71241">
    <property type="protein sequence ID" value="GBG71241"/>
    <property type="gene ID" value="CBR_g8544"/>
</dbReference>
<evidence type="ECO:0000313" key="3">
    <source>
        <dbReference type="EMBL" id="GBG71241.1"/>
    </source>
</evidence>
<name>A0A388KMG9_CHABU</name>
<evidence type="ECO:0000313" key="4">
    <source>
        <dbReference type="Proteomes" id="UP000265515"/>
    </source>
</evidence>
<organism evidence="3 4">
    <name type="scientific">Chara braunii</name>
    <name type="common">Braun's stonewort</name>
    <dbReference type="NCBI Taxonomy" id="69332"/>
    <lineage>
        <taxon>Eukaryota</taxon>
        <taxon>Viridiplantae</taxon>
        <taxon>Streptophyta</taxon>
        <taxon>Charophyceae</taxon>
        <taxon>Charales</taxon>
        <taxon>Characeae</taxon>
        <taxon>Chara</taxon>
    </lineage>
</organism>
<feature type="region of interest" description="Disordered" evidence="2">
    <location>
        <begin position="289"/>
        <end position="312"/>
    </location>
</feature>
<feature type="coiled-coil region" evidence="1">
    <location>
        <begin position="47"/>
        <end position="92"/>
    </location>
</feature>
<evidence type="ECO:0000256" key="2">
    <source>
        <dbReference type="SAM" id="MobiDB-lite"/>
    </source>
</evidence>
<comment type="caution">
    <text evidence="3">The sequence shown here is derived from an EMBL/GenBank/DDBJ whole genome shotgun (WGS) entry which is preliminary data.</text>
</comment>
<dbReference type="Proteomes" id="UP000265515">
    <property type="component" value="Unassembled WGS sequence"/>
</dbReference>
<gene>
    <name evidence="3" type="ORF">CBR_g8544</name>
</gene>
<proteinExistence type="predicted"/>
<dbReference type="AlphaFoldDB" id="A0A388KMG9"/>
<protein>
    <submittedName>
        <fullName evidence="3">Uncharacterized protein</fullName>
    </submittedName>
</protein>
<feature type="coiled-coil region" evidence="1">
    <location>
        <begin position="157"/>
        <end position="184"/>
    </location>
</feature>
<keyword evidence="4" id="KW-1185">Reference proteome</keyword>
<feature type="compositionally biased region" description="Polar residues" evidence="2">
    <location>
        <begin position="297"/>
        <end position="312"/>
    </location>
</feature>
<keyword evidence="1" id="KW-0175">Coiled coil</keyword>
<reference evidence="3 4" key="1">
    <citation type="journal article" date="2018" name="Cell">
        <title>The Chara Genome: Secondary Complexity and Implications for Plant Terrestrialization.</title>
        <authorList>
            <person name="Nishiyama T."/>
            <person name="Sakayama H."/>
            <person name="Vries J.D."/>
            <person name="Buschmann H."/>
            <person name="Saint-Marcoux D."/>
            <person name="Ullrich K.K."/>
            <person name="Haas F.B."/>
            <person name="Vanderstraeten L."/>
            <person name="Becker D."/>
            <person name="Lang D."/>
            <person name="Vosolsobe S."/>
            <person name="Rombauts S."/>
            <person name="Wilhelmsson P.K.I."/>
            <person name="Janitza P."/>
            <person name="Kern R."/>
            <person name="Heyl A."/>
            <person name="Rumpler F."/>
            <person name="Villalobos L.I.A.C."/>
            <person name="Clay J.M."/>
            <person name="Skokan R."/>
            <person name="Toyoda A."/>
            <person name="Suzuki Y."/>
            <person name="Kagoshima H."/>
            <person name="Schijlen E."/>
            <person name="Tajeshwar N."/>
            <person name="Catarino B."/>
            <person name="Hetherington A.J."/>
            <person name="Saltykova A."/>
            <person name="Bonnot C."/>
            <person name="Breuninger H."/>
            <person name="Symeonidi A."/>
            <person name="Radhakrishnan G.V."/>
            <person name="Van Nieuwerburgh F."/>
            <person name="Deforce D."/>
            <person name="Chang C."/>
            <person name="Karol K.G."/>
            <person name="Hedrich R."/>
            <person name="Ulvskov P."/>
            <person name="Glockner G."/>
            <person name="Delwiche C.F."/>
            <person name="Petrasek J."/>
            <person name="Van de Peer Y."/>
            <person name="Friml J."/>
            <person name="Beilby M."/>
            <person name="Dolan L."/>
            <person name="Kohara Y."/>
            <person name="Sugano S."/>
            <person name="Fujiyama A."/>
            <person name="Delaux P.-M."/>
            <person name="Quint M."/>
            <person name="TheiBen G."/>
            <person name="Hagemann M."/>
            <person name="Harholt J."/>
            <person name="Dunand C."/>
            <person name="Zachgo S."/>
            <person name="Langdale J."/>
            <person name="Maumus F."/>
            <person name="Straeten D.V.D."/>
            <person name="Gould S.B."/>
            <person name="Rensing S.A."/>
        </authorList>
    </citation>
    <scope>NUCLEOTIDE SEQUENCE [LARGE SCALE GENOMIC DNA]</scope>
    <source>
        <strain evidence="3 4">S276</strain>
    </source>
</reference>
<evidence type="ECO:0000256" key="1">
    <source>
        <dbReference type="SAM" id="Coils"/>
    </source>
</evidence>
<dbReference type="EMBL" id="BFEA01000143">
    <property type="protein sequence ID" value="GBG71241.1"/>
    <property type="molecule type" value="Genomic_DNA"/>
</dbReference>
<accession>A0A388KMG9</accession>
<sequence>MKNELSGKLDSVRELLESKKGSNDDEVTKMRLEIESLRKTLRDGNGASSSENAFDRYKRELEEERAKSARRLAAMEDEIARLRVVNKEAVAAADVWKHEALRPDNKRGSVAVTAIPVPGTRTRARVTPIPSPSVEDLKLKERVEHQKHEIELLREWRLRELNGRRQAEQEVDRLKEKMARLEVGRRTPTASNLKTRLDKVAVATADKGKRPVSPATQAVEVNDREAFLSETRGTLKPLKKDKFVAICEKEGGSYSTLGKTKEELALKRADVAFGKDRDGTLKKVGVRIHEVNEETEQGTNDSTEVNDDSTTS</sequence>